<dbReference type="KEGG" id="wjo:FOL01_p019"/>
<keyword evidence="3" id="KW-1185">Reference proteome</keyword>
<proteinExistence type="predicted"/>
<dbReference type="SUPFAM" id="SSF52540">
    <property type="entry name" value="P-loop containing nucleoside triphosphate hydrolases"/>
    <property type="match status" value="1"/>
</dbReference>
<accession>A0A1L6REA4</accession>
<evidence type="ECO:0000259" key="1">
    <source>
        <dbReference type="Pfam" id="PF13614"/>
    </source>
</evidence>
<keyword evidence="2" id="KW-0614">Plasmid</keyword>
<dbReference type="Gene3D" id="3.40.50.300">
    <property type="entry name" value="P-loop containing nucleotide triphosphate hydrolases"/>
    <property type="match status" value="1"/>
</dbReference>
<organism evidence="2 3">
    <name type="scientific">Weissella jogaejeotgali</name>
    <dbReference type="NCBI Taxonomy" id="1631871"/>
    <lineage>
        <taxon>Bacteria</taxon>
        <taxon>Bacillati</taxon>
        <taxon>Bacillota</taxon>
        <taxon>Bacilli</taxon>
        <taxon>Lactobacillales</taxon>
        <taxon>Lactobacillaceae</taxon>
        <taxon>Weissella</taxon>
    </lineage>
</organism>
<dbReference type="OrthoDB" id="9791162at2"/>
<dbReference type="Proteomes" id="UP000185473">
    <property type="component" value="Plasmid pFOL01"/>
</dbReference>
<dbReference type="RefSeq" id="WP_042493534.1">
    <property type="nucleotide sequence ID" value="NZ_CP014333.1"/>
</dbReference>
<feature type="domain" description="AAA" evidence="1">
    <location>
        <begin position="1"/>
        <end position="170"/>
    </location>
</feature>
<dbReference type="InterPro" id="IPR027417">
    <property type="entry name" value="P-loop_NTPase"/>
</dbReference>
<geneLocation type="plasmid" evidence="3">
    <name>pfol01</name>
</geneLocation>
<reference evidence="2 3" key="1">
    <citation type="submission" date="2016-03" db="EMBL/GenBank/DDBJ databases">
        <title>Complete Genome Sequence of Weissella jogaejeotgali FOL01.</title>
        <authorList>
            <person name="Lee J.-H."/>
            <person name="Ku H.-J."/>
        </authorList>
    </citation>
    <scope>NUCLEOTIDE SEQUENCE [LARGE SCALE GENOMIC DNA]</scope>
    <source>
        <strain evidence="2 3">FOL01</strain>
        <plasmid evidence="3">pfol01</plasmid>
    </source>
</reference>
<evidence type="ECO:0000313" key="2">
    <source>
        <dbReference type="EMBL" id="APS42894.1"/>
    </source>
</evidence>
<dbReference type="AlphaFoldDB" id="A0A1L6REA4"/>
<dbReference type="CDD" id="cd02042">
    <property type="entry name" value="ParAB_family"/>
    <property type="match status" value="1"/>
</dbReference>
<dbReference type="PANTHER" id="PTHR13696:SF99">
    <property type="entry name" value="COBYRINIC ACID AC-DIAMIDE SYNTHASE"/>
    <property type="match status" value="1"/>
</dbReference>
<name>A0A1L6REA4_9LACO</name>
<dbReference type="EMBL" id="CP014333">
    <property type="protein sequence ID" value="APS42894.1"/>
    <property type="molecule type" value="Genomic_DNA"/>
</dbReference>
<sequence length="263" mass="30193">MKIITFSAIKGGVGKTTLTFNYGEWLASHNNNVLFVDLDHQSNLTQTYGIYDSAETVGNIFLGRGKVKIHEIKDNISLIAGDMHLDDIERDLENKTNKNMLLYMWLSDNYDRLNLERFDYIILDSHPDFSTATKNAVIISNAILSPITPSEHGYNAKFNLEERINELQKEAIDYSSRQSYVTAKLFFIANMIKHNTKSSHELLEALKDDPNVLATVPEKELFNRSTLDKTSLSTMALDHKTYINQREFFDNIDKTFQEITNRL</sequence>
<gene>
    <name evidence="2" type="ORF">FOL01_p019</name>
</gene>
<dbReference type="InterPro" id="IPR050678">
    <property type="entry name" value="DNA_Partitioning_ATPase"/>
</dbReference>
<dbReference type="Pfam" id="PF13614">
    <property type="entry name" value="AAA_31"/>
    <property type="match status" value="1"/>
</dbReference>
<protein>
    <submittedName>
        <fullName evidence="2">Chromosome (Plasmid) partitioning protein ParA</fullName>
    </submittedName>
</protein>
<dbReference type="InterPro" id="IPR025669">
    <property type="entry name" value="AAA_dom"/>
</dbReference>
<dbReference type="PANTHER" id="PTHR13696">
    <property type="entry name" value="P-LOOP CONTAINING NUCLEOSIDE TRIPHOSPHATE HYDROLASE"/>
    <property type="match status" value="1"/>
</dbReference>
<evidence type="ECO:0000313" key="3">
    <source>
        <dbReference type="Proteomes" id="UP000185473"/>
    </source>
</evidence>